<accession>A0A521F8R5</accession>
<sequence>MFPSPSQFEEYLNQLESLDLEEENSEEALDDLFQKLETLPIVSYPLPSDFPMTRARLNNDGERFDHVSQVWHKPEELNNGFGRASNPNNNVLYCAFDPYPDNKSTDKPVERITALCEVSDIYFTNPDETISETVTFARWFPGQQLNLVCPFDFSRLSSESPILEDMNQAYSNIVNEYEEYEDQITRFHTFIANQFAKHPIEEEHEYKITALFTEMIMEKGFDGVIYPSVKTDLRGFNVAVNSNIVEDNFNLFAVCECTHYLKQDYSFVNNDLLTSEIKEDGSFQLLPLEHPYTLPEEQVQKIIESNII</sequence>
<dbReference type="EMBL" id="FXTH01000026">
    <property type="protein sequence ID" value="SMO92516.1"/>
    <property type="molecule type" value="Genomic_DNA"/>
</dbReference>
<dbReference type="OrthoDB" id="761393at2"/>
<protein>
    <submittedName>
        <fullName evidence="3">RES domain-containing protein</fullName>
    </submittedName>
</protein>
<proteinExistence type="predicted"/>
<reference evidence="3 4" key="1">
    <citation type="submission" date="2017-05" db="EMBL/GenBank/DDBJ databases">
        <authorList>
            <person name="Varghese N."/>
            <person name="Submissions S."/>
        </authorList>
    </citation>
    <scope>NUCLEOTIDE SEQUENCE [LARGE SCALE GENOMIC DNA]</scope>
    <source>
        <strain evidence="3 4">DSM 21194</strain>
    </source>
</reference>
<feature type="coiled-coil region" evidence="1">
    <location>
        <begin position="8"/>
        <end position="35"/>
    </location>
</feature>
<dbReference type="InterPro" id="IPR021720">
    <property type="entry name" value="Malectin_dom"/>
</dbReference>
<dbReference type="RefSeq" id="WP_142716000.1">
    <property type="nucleotide sequence ID" value="NZ_FXTH01000026.1"/>
</dbReference>
<dbReference type="Pfam" id="PF11721">
    <property type="entry name" value="Malectin"/>
    <property type="match status" value="1"/>
</dbReference>
<evidence type="ECO:0000313" key="3">
    <source>
        <dbReference type="EMBL" id="SMO92516.1"/>
    </source>
</evidence>
<keyword evidence="4" id="KW-1185">Reference proteome</keyword>
<evidence type="ECO:0000313" key="4">
    <source>
        <dbReference type="Proteomes" id="UP000317593"/>
    </source>
</evidence>
<feature type="domain" description="Malectin" evidence="2">
    <location>
        <begin position="197"/>
        <end position="279"/>
    </location>
</feature>
<gene>
    <name evidence="3" type="ORF">SAMN06265218_12612</name>
</gene>
<evidence type="ECO:0000256" key="1">
    <source>
        <dbReference type="SAM" id="Coils"/>
    </source>
</evidence>
<evidence type="ECO:0000259" key="2">
    <source>
        <dbReference type="Pfam" id="PF11721"/>
    </source>
</evidence>
<dbReference type="AlphaFoldDB" id="A0A521F8R5"/>
<name>A0A521F8R5_9BACT</name>
<organism evidence="3 4">
    <name type="scientific">Fodinibius sediminis</name>
    <dbReference type="NCBI Taxonomy" id="1214077"/>
    <lineage>
        <taxon>Bacteria</taxon>
        <taxon>Pseudomonadati</taxon>
        <taxon>Balneolota</taxon>
        <taxon>Balneolia</taxon>
        <taxon>Balneolales</taxon>
        <taxon>Balneolaceae</taxon>
        <taxon>Fodinibius</taxon>
    </lineage>
</organism>
<dbReference type="Proteomes" id="UP000317593">
    <property type="component" value="Unassembled WGS sequence"/>
</dbReference>
<keyword evidence="1" id="KW-0175">Coiled coil</keyword>